<sequence length="814" mass="92586">MERRQYCLLIAAATLFSVLSFFEPSAADTIQLTEGNIQSIFARHELVFVNFYADWCRFSQILAPVFDESSKKIKEEFPNPGKIAFGRVDCDAETSVSSSYHISKYPTLKLFRNGQAVKKEYRGQRSVDALAEYIREQLRDPIQEVKTSEGLDELEAKKRNIIGYFADKESEGYKTYMRVASQLRDDCPFYAAFGPVAEAERNGADTIAFRPPNTHRQDKIFTGAITNYDHLQQWIFDKCVPLVREITFENAEELTEEGLPFLILFHHPDDHDIVEKFTAEVSKQLLSEKNNVNFLTADGLKFTHPLHHLGKSTNDLPVLAIDSFRHMYVFPHSVKENIAKSALLKQFIDDLHSGKLHREFHHGPDPTEPPQITDDTKVMTNNDQDAKQPTSPPESTFKKLKPSRNRYTLSLAVDFLFSSSVFLNDSTMKILSICFLLSLALFLGISENSALPVSSIPSGVYVTTTLDNLDIFTALEKIKNFCAGGNSLRNQINCKGLIVQGEKRNPAIGNLKWKYVFSMPLDSVDLNNLPIPNDRSLKLDFHLGTPRTVSEKCFSGPVPVVQVYQKLIEVYNESQNALQRDWFYMTGFKDLETTSPTFSKLWFDKPPHFRRSKPAPDDSDIPSLCSGKSGYSCPNTTYCLKDNVETRKMSMYIVTGAAKDYAEKNCSYNAAIMDQYMNNFGYFRGQNSLNLTINRTIPVMTKITKQPAQSTCPQKYQMQFYVNKDAPPCPTNPNVLLELLTDMEVYVKAFYGFANNAMDFLYQHFSNDLTSKQLSYVTDQYYLSVFRGHGPNFGQRIEIWILKNPLACSIQQCN</sequence>
<dbReference type="InterPro" id="IPR052643">
    <property type="entry name" value="ERP44"/>
</dbReference>
<dbReference type="InterPro" id="IPR013766">
    <property type="entry name" value="Thioredoxin_domain"/>
</dbReference>
<keyword evidence="3" id="KW-0732">Signal</keyword>
<feature type="compositionally biased region" description="Polar residues" evidence="2">
    <location>
        <begin position="378"/>
        <end position="389"/>
    </location>
</feature>
<dbReference type="InterPro" id="IPR036249">
    <property type="entry name" value="Thioredoxin-like_sf"/>
</dbReference>
<evidence type="ECO:0000256" key="3">
    <source>
        <dbReference type="SAM" id="SignalP"/>
    </source>
</evidence>
<dbReference type="Proteomes" id="UP001162480">
    <property type="component" value="Chromosome 27"/>
</dbReference>
<dbReference type="PANTHER" id="PTHR46295">
    <property type="entry name" value="ENDOPLASMIC RETICULUM RESIDENT PROTEIN 44"/>
    <property type="match status" value="1"/>
</dbReference>
<feature type="domain" description="Thioredoxin" evidence="4">
    <location>
        <begin position="30"/>
        <end position="135"/>
    </location>
</feature>
<organism evidence="5 6">
    <name type="scientific">Octopus vulgaris</name>
    <name type="common">Common octopus</name>
    <dbReference type="NCBI Taxonomy" id="6645"/>
    <lineage>
        <taxon>Eukaryota</taxon>
        <taxon>Metazoa</taxon>
        <taxon>Spiralia</taxon>
        <taxon>Lophotrochozoa</taxon>
        <taxon>Mollusca</taxon>
        <taxon>Cephalopoda</taxon>
        <taxon>Coleoidea</taxon>
        <taxon>Octopodiformes</taxon>
        <taxon>Octopoda</taxon>
        <taxon>Incirrata</taxon>
        <taxon>Octopodidae</taxon>
        <taxon>Octopus</taxon>
    </lineage>
</organism>
<dbReference type="Gene3D" id="3.40.30.10">
    <property type="entry name" value="Glutaredoxin"/>
    <property type="match status" value="3"/>
</dbReference>
<feature type="chain" id="PRO_5041306417" evidence="3">
    <location>
        <begin position="28"/>
        <end position="814"/>
    </location>
</feature>
<dbReference type="Pfam" id="PF00085">
    <property type="entry name" value="Thioredoxin"/>
    <property type="match status" value="1"/>
</dbReference>
<evidence type="ECO:0000313" key="6">
    <source>
        <dbReference type="Proteomes" id="UP001162480"/>
    </source>
</evidence>
<evidence type="ECO:0000313" key="5">
    <source>
        <dbReference type="EMBL" id="CAI9741879.1"/>
    </source>
</evidence>
<evidence type="ECO:0000259" key="4">
    <source>
        <dbReference type="Pfam" id="PF00085"/>
    </source>
</evidence>
<keyword evidence="6" id="KW-1185">Reference proteome</keyword>
<dbReference type="SUPFAM" id="SSF55136">
    <property type="entry name" value="Probable bacterial effector-binding domain"/>
    <property type="match status" value="1"/>
</dbReference>
<dbReference type="InterPro" id="IPR006917">
    <property type="entry name" value="SOUL_heme-bd"/>
</dbReference>
<comment type="similarity">
    <text evidence="1">Belongs to the HEBP family.</text>
</comment>
<dbReference type="Pfam" id="PF13848">
    <property type="entry name" value="Thioredoxin_6"/>
    <property type="match status" value="1"/>
</dbReference>
<name>A0AA36BX04_OCTVU</name>
<evidence type="ECO:0000256" key="2">
    <source>
        <dbReference type="SAM" id="MobiDB-lite"/>
    </source>
</evidence>
<accession>A0AA36BX04</accession>
<protein>
    <submittedName>
        <fullName evidence="5">Reticulum resident 44-like</fullName>
    </submittedName>
</protein>
<dbReference type="GO" id="GO:0006457">
    <property type="term" value="P:protein folding"/>
    <property type="evidence" value="ECO:0007669"/>
    <property type="project" value="TreeGrafter"/>
</dbReference>
<dbReference type="AlphaFoldDB" id="A0AA36BX04"/>
<feature type="signal peptide" evidence="3">
    <location>
        <begin position="1"/>
        <end position="27"/>
    </location>
</feature>
<dbReference type="PANTHER" id="PTHR46295:SF1">
    <property type="entry name" value="ENDOPLASMIC RETICULUM RESIDENT PROTEIN 44"/>
    <property type="match status" value="1"/>
</dbReference>
<dbReference type="Pfam" id="PF04832">
    <property type="entry name" value="SOUL"/>
    <property type="match status" value="1"/>
</dbReference>
<dbReference type="GO" id="GO:0003756">
    <property type="term" value="F:protein disulfide isomerase activity"/>
    <property type="evidence" value="ECO:0007669"/>
    <property type="project" value="TreeGrafter"/>
</dbReference>
<evidence type="ECO:0000256" key="1">
    <source>
        <dbReference type="ARBA" id="ARBA00009817"/>
    </source>
</evidence>
<feature type="region of interest" description="Disordered" evidence="2">
    <location>
        <begin position="358"/>
        <end position="400"/>
    </location>
</feature>
<dbReference type="Gene3D" id="3.20.80.10">
    <property type="entry name" value="Regulatory factor, effector binding domain"/>
    <property type="match status" value="1"/>
</dbReference>
<dbReference type="InterPro" id="IPR011256">
    <property type="entry name" value="Reg_factor_effector_dom_sf"/>
</dbReference>
<dbReference type="GO" id="GO:0005789">
    <property type="term" value="C:endoplasmic reticulum membrane"/>
    <property type="evidence" value="ECO:0007669"/>
    <property type="project" value="TreeGrafter"/>
</dbReference>
<dbReference type="EMBL" id="OX597840">
    <property type="protein sequence ID" value="CAI9741879.1"/>
    <property type="molecule type" value="Genomic_DNA"/>
</dbReference>
<dbReference type="SUPFAM" id="SSF52833">
    <property type="entry name" value="Thioredoxin-like"/>
    <property type="match status" value="3"/>
</dbReference>
<reference evidence="5" key="1">
    <citation type="submission" date="2023-08" db="EMBL/GenBank/DDBJ databases">
        <authorList>
            <person name="Alioto T."/>
            <person name="Alioto T."/>
            <person name="Gomez Garrido J."/>
        </authorList>
    </citation>
    <scope>NUCLEOTIDE SEQUENCE</scope>
</reference>
<proteinExistence type="inferred from homology"/>
<dbReference type="GO" id="GO:0005793">
    <property type="term" value="C:endoplasmic reticulum-Golgi intermediate compartment"/>
    <property type="evidence" value="ECO:0007669"/>
    <property type="project" value="TreeGrafter"/>
</dbReference>
<gene>
    <name evidence="5" type="ORF">OCTVUL_1B028902</name>
</gene>